<keyword evidence="3" id="KW-1185">Reference proteome</keyword>
<feature type="compositionally biased region" description="Basic residues" evidence="1">
    <location>
        <begin position="13"/>
        <end position="22"/>
    </location>
</feature>
<organism evidence="2 3">
    <name type="scientific">Pleurodeles waltl</name>
    <name type="common">Iberian ribbed newt</name>
    <dbReference type="NCBI Taxonomy" id="8319"/>
    <lineage>
        <taxon>Eukaryota</taxon>
        <taxon>Metazoa</taxon>
        <taxon>Chordata</taxon>
        <taxon>Craniata</taxon>
        <taxon>Vertebrata</taxon>
        <taxon>Euteleostomi</taxon>
        <taxon>Amphibia</taxon>
        <taxon>Batrachia</taxon>
        <taxon>Caudata</taxon>
        <taxon>Salamandroidea</taxon>
        <taxon>Salamandridae</taxon>
        <taxon>Pleurodelinae</taxon>
        <taxon>Pleurodeles</taxon>
    </lineage>
</organism>
<proteinExistence type="predicted"/>
<evidence type="ECO:0000313" key="2">
    <source>
        <dbReference type="EMBL" id="KAJ1110920.1"/>
    </source>
</evidence>
<dbReference type="Proteomes" id="UP001066276">
    <property type="component" value="Chromosome 9"/>
</dbReference>
<dbReference type="EMBL" id="JANPWB010000013">
    <property type="protein sequence ID" value="KAJ1110920.1"/>
    <property type="molecule type" value="Genomic_DNA"/>
</dbReference>
<evidence type="ECO:0000256" key="1">
    <source>
        <dbReference type="SAM" id="MobiDB-lite"/>
    </source>
</evidence>
<name>A0AAV7N7T4_PLEWA</name>
<feature type="region of interest" description="Disordered" evidence="1">
    <location>
        <begin position="1"/>
        <end position="45"/>
    </location>
</feature>
<comment type="caution">
    <text evidence="2">The sequence shown here is derived from an EMBL/GenBank/DDBJ whole genome shotgun (WGS) entry which is preliminary data.</text>
</comment>
<protein>
    <submittedName>
        <fullName evidence="2">Uncharacterized protein</fullName>
    </submittedName>
</protein>
<feature type="compositionally biased region" description="Polar residues" evidence="1">
    <location>
        <begin position="25"/>
        <end position="34"/>
    </location>
</feature>
<gene>
    <name evidence="2" type="ORF">NDU88_008266</name>
</gene>
<reference evidence="2" key="1">
    <citation type="journal article" date="2022" name="bioRxiv">
        <title>Sequencing and chromosome-scale assembly of the giantPleurodeles waltlgenome.</title>
        <authorList>
            <person name="Brown T."/>
            <person name="Elewa A."/>
            <person name="Iarovenko S."/>
            <person name="Subramanian E."/>
            <person name="Araus A.J."/>
            <person name="Petzold A."/>
            <person name="Susuki M."/>
            <person name="Suzuki K.-i.T."/>
            <person name="Hayashi T."/>
            <person name="Toyoda A."/>
            <person name="Oliveira C."/>
            <person name="Osipova E."/>
            <person name="Leigh N.D."/>
            <person name="Simon A."/>
            <person name="Yun M.H."/>
        </authorList>
    </citation>
    <scope>NUCLEOTIDE SEQUENCE</scope>
    <source>
        <strain evidence="2">20211129_DDA</strain>
        <tissue evidence="2">Liver</tissue>
    </source>
</reference>
<dbReference type="AlphaFoldDB" id="A0AAV7N7T4"/>
<evidence type="ECO:0000313" key="3">
    <source>
        <dbReference type="Proteomes" id="UP001066276"/>
    </source>
</evidence>
<sequence length="115" mass="12725">MHRDGEHQQVAKQVKRVVRQKQAKNSTRASTSLISRAPEHSADDTTFNAKPSRVALLLVVGRVDVILKVELTLLLARLSAIEQSLKDLDKLLLLPLPQTSVIWVSIPLQLSEEAG</sequence>
<accession>A0AAV7N7T4</accession>